<feature type="compositionally biased region" description="Low complexity" evidence="1">
    <location>
        <begin position="165"/>
        <end position="182"/>
    </location>
</feature>
<evidence type="ECO:0000313" key="3">
    <source>
        <dbReference type="Proteomes" id="UP000612055"/>
    </source>
</evidence>
<feature type="region of interest" description="Disordered" evidence="1">
    <location>
        <begin position="165"/>
        <end position="203"/>
    </location>
</feature>
<dbReference type="Proteomes" id="UP000612055">
    <property type="component" value="Unassembled WGS sequence"/>
</dbReference>
<proteinExistence type="predicted"/>
<keyword evidence="3" id="KW-1185">Reference proteome</keyword>
<evidence type="ECO:0000313" key="2">
    <source>
        <dbReference type="EMBL" id="KAG2497875.1"/>
    </source>
</evidence>
<gene>
    <name evidence="2" type="ORF">HYH03_004141</name>
</gene>
<protein>
    <submittedName>
        <fullName evidence="2">Uncharacterized protein</fullName>
    </submittedName>
</protein>
<organism evidence="2 3">
    <name type="scientific">Edaphochlamys debaryana</name>
    <dbReference type="NCBI Taxonomy" id="47281"/>
    <lineage>
        <taxon>Eukaryota</taxon>
        <taxon>Viridiplantae</taxon>
        <taxon>Chlorophyta</taxon>
        <taxon>core chlorophytes</taxon>
        <taxon>Chlorophyceae</taxon>
        <taxon>CS clade</taxon>
        <taxon>Chlamydomonadales</taxon>
        <taxon>Chlamydomonadales incertae sedis</taxon>
        <taxon>Edaphochlamys</taxon>
    </lineage>
</organism>
<accession>A0A836C2I2</accession>
<dbReference type="EMBL" id="JAEHOE010000012">
    <property type="protein sequence ID" value="KAG2497875.1"/>
    <property type="molecule type" value="Genomic_DNA"/>
</dbReference>
<feature type="compositionally biased region" description="Low complexity" evidence="1">
    <location>
        <begin position="869"/>
        <end position="886"/>
    </location>
</feature>
<name>A0A836C2I2_9CHLO</name>
<feature type="region of interest" description="Disordered" evidence="1">
    <location>
        <begin position="869"/>
        <end position="900"/>
    </location>
</feature>
<evidence type="ECO:0000256" key="1">
    <source>
        <dbReference type="SAM" id="MobiDB-lite"/>
    </source>
</evidence>
<sequence length="964" mass="100212">MDANTAFLRLATRMTLAATTPGMRSQAPPPLELRNAAMLALQGGSHMALWTRSSLTMAKLLSVTLRRAEEQAAGATAPEELSRAQQATSAAGVVASTFSSYIHTTAPWSLNGDQREHPPLSVPTARHVHALLHALLRSDTLKVVARLLAHWGDVLSTAAATAASTGQQGAPADGAGPGPSSSGSGGEGLGAGSIAPSAPQAEAAPGSQRLGVDVCELLASTSEAVRVLAALAACVQRLTLRRGGDGGRKGPPDGGLLPGCAAQAQGGAAVGLGGGGECDMLRELLAAVEDSRLLDHAARLLVLALSPALGQPSAAPAVDRFTTELILALRRLLTLAFNARKRHQRLMAAIAAQSHLLYLVTGTALAQVVPEGGEGLGGLPQHLLPALRAVHFPEEEAAQIGALDYPIVGALTYSVVMYRALKPFGDIPPDTSDLGYLLRSWAPEVLIRASQEATAQAAEALDVLAGLRELRRPQAQQECKAYTLLWHAYQALEAARRWFYDQCPPTFLQPWDWWDAALTAAELWPQLLGYEGRPFPPAVEASRDHIFMMWLWPLTSELEAEAVPPCVASALAAGFPGRVEGILRECYSGGGAAAVSVDPDSTVLGLALDPASLELLVRFGQPLQVASLLATAAKVLRCHAINVSYVSTLERKSVAVMRAAAVWLYGKSVEAASGDEEEEQSRRRPRAMAGPERRALAAYAVLQLLPVMCWLERTRAEDSFHHDMDGAAELTGKAAQCLTALLRGLGGGDGEGTPAPPPPPAAELAAWERLMLVEADALGTLEKSIELLQLDRSQAGAGACTAVSEALELLCRCFPEGVAERLRAGGAGASGSRARSGSVAARLLAFVGAKGLCPDAGLEATLRRLSSGQAASQRAGALEPAGPATGPDGGPGEGAGGPPPCGPLQAAYALMPTCGDLRCTNLDGDSEAELALGPAEGTGVRGPMHYCARCGAGRGRGARRGGRR</sequence>
<comment type="caution">
    <text evidence="2">The sequence shown here is derived from an EMBL/GenBank/DDBJ whole genome shotgun (WGS) entry which is preliminary data.</text>
</comment>
<feature type="compositionally biased region" description="Gly residues" evidence="1">
    <location>
        <begin position="887"/>
        <end position="896"/>
    </location>
</feature>
<dbReference type="AlphaFoldDB" id="A0A836C2I2"/>
<reference evidence="2" key="1">
    <citation type="journal article" date="2020" name="bioRxiv">
        <title>Comparative genomics of Chlamydomonas.</title>
        <authorList>
            <person name="Craig R.J."/>
            <person name="Hasan A.R."/>
            <person name="Ness R.W."/>
            <person name="Keightley P.D."/>
        </authorList>
    </citation>
    <scope>NUCLEOTIDE SEQUENCE</scope>
    <source>
        <strain evidence="2">CCAP 11/70</strain>
    </source>
</reference>